<dbReference type="Pfam" id="PF13511">
    <property type="entry name" value="DUF4124"/>
    <property type="match status" value="1"/>
</dbReference>
<evidence type="ECO:0000313" key="4">
    <source>
        <dbReference type="Proteomes" id="UP000613266"/>
    </source>
</evidence>
<feature type="domain" description="DUF4124" evidence="2">
    <location>
        <begin position="47"/>
        <end position="92"/>
    </location>
</feature>
<keyword evidence="4" id="KW-1185">Reference proteome</keyword>
<feature type="region of interest" description="Disordered" evidence="1">
    <location>
        <begin position="61"/>
        <end position="85"/>
    </location>
</feature>
<reference evidence="3" key="1">
    <citation type="submission" date="2020-12" db="EMBL/GenBank/DDBJ databases">
        <title>The genome sequence of Inhella sp. 1Y17.</title>
        <authorList>
            <person name="Liu Y."/>
        </authorList>
    </citation>
    <scope>NUCLEOTIDE SEQUENCE</scope>
    <source>
        <strain evidence="3">1Y17</strain>
    </source>
</reference>
<organism evidence="3 4">
    <name type="scientific">Inhella proteolytica</name>
    <dbReference type="NCBI Taxonomy" id="2795029"/>
    <lineage>
        <taxon>Bacteria</taxon>
        <taxon>Pseudomonadati</taxon>
        <taxon>Pseudomonadota</taxon>
        <taxon>Betaproteobacteria</taxon>
        <taxon>Burkholderiales</taxon>
        <taxon>Sphaerotilaceae</taxon>
        <taxon>Inhella</taxon>
    </lineage>
</organism>
<protein>
    <submittedName>
        <fullName evidence="3">DUF4124 domain-containing protein</fullName>
    </submittedName>
</protein>
<sequence>MRIRLWVALALLVVGGMALLVGIGPAGWSPLRLPQAPKLPSLPGKDASQVHKCRGSDGQLLYSTEPCPKGQRSEPLGGQLNVVPATPLPQAPASSVLRQLNDPAEAAALREKRMEKAIQP</sequence>
<evidence type="ECO:0000259" key="2">
    <source>
        <dbReference type="Pfam" id="PF13511"/>
    </source>
</evidence>
<dbReference type="EMBL" id="JAEDAK010000011">
    <property type="protein sequence ID" value="MBH9578274.1"/>
    <property type="molecule type" value="Genomic_DNA"/>
</dbReference>
<dbReference type="InterPro" id="IPR025392">
    <property type="entry name" value="DUF4124"/>
</dbReference>
<evidence type="ECO:0000313" key="3">
    <source>
        <dbReference type="EMBL" id="MBH9578274.1"/>
    </source>
</evidence>
<dbReference type="AlphaFoldDB" id="A0A931J2C1"/>
<accession>A0A931J2C1</accession>
<gene>
    <name evidence="3" type="ORF">I7X39_15395</name>
</gene>
<evidence type="ECO:0000256" key="1">
    <source>
        <dbReference type="SAM" id="MobiDB-lite"/>
    </source>
</evidence>
<dbReference type="Proteomes" id="UP000613266">
    <property type="component" value="Unassembled WGS sequence"/>
</dbReference>
<comment type="caution">
    <text evidence="3">The sequence shown here is derived from an EMBL/GenBank/DDBJ whole genome shotgun (WGS) entry which is preliminary data.</text>
</comment>
<name>A0A931J2C1_9BURK</name>
<proteinExistence type="predicted"/>
<dbReference type="RefSeq" id="WP_198112047.1">
    <property type="nucleotide sequence ID" value="NZ_JAEDAK010000011.1"/>
</dbReference>